<dbReference type="CDD" id="cd00293">
    <property type="entry name" value="USP-like"/>
    <property type="match status" value="1"/>
</dbReference>
<dbReference type="EMBL" id="CP126969">
    <property type="protein sequence ID" value="WIM67488.1"/>
    <property type="molecule type" value="Genomic_DNA"/>
</dbReference>
<dbReference type="InterPro" id="IPR006016">
    <property type="entry name" value="UspA"/>
</dbReference>
<sequence length="152" mass="16039">MTTSMLIAYDGSDIAEDALRAATALLNAQKVEIITAWEPAARTTARAVSFTGSHQPTIAQEDDPAYDYALETCRKGIALAESLGLSAHAHVVEINSTVGQAIVEAAKELNVDVIVSGTRGISGVRSWFNSSTAENVVQNAHCPVFVVPNNQG</sequence>
<dbReference type="InterPro" id="IPR014729">
    <property type="entry name" value="Rossmann-like_a/b/a_fold"/>
</dbReference>
<comment type="similarity">
    <text evidence="1">Belongs to the universal stress protein A family.</text>
</comment>
<dbReference type="Gene3D" id="3.40.50.620">
    <property type="entry name" value="HUPs"/>
    <property type="match status" value="1"/>
</dbReference>
<dbReference type="PANTHER" id="PTHR46268">
    <property type="entry name" value="STRESS RESPONSE PROTEIN NHAX"/>
    <property type="match status" value="1"/>
</dbReference>
<dbReference type="InterPro" id="IPR006015">
    <property type="entry name" value="Universal_stress_UspA"/>
</dbReference>
<proteinExistence type="inferred from homology"/>
<gene>
    <name evidence="3" type="ORF">QP027_10350</name>
</gene>
<evidence type="ECO:0000259" key="2">
    <source>
        <dbReference type="Pfam" id="PF00582"/>
    </source>
</evidence>
<protein>
    <submittedName>
        <fullName evidence="3">Universal stress protein</fullName>
    </submittedName>
</protein>
<evidence type="ECO:0000256" key="1">
    <source>
        <dbReference type="ARBA" id="ARBA00008791"/>
    </source>
</evidence>
<keyword evidence="4" id="KW-1185">Reference proteome</keyword>
<dbReference type="SUPFAM" id="SSF52402">
    <property type="entry name" value="Adenine nucleotide alpha hydrolases-like"/>
    <property type="match status" value="1"/>
</dbReference>
<dbReference type="Pfam" id="PF00582">
    <property type="entry name" value="Usp"/>
    <property type="match status" value="1"/>
</dbReference>
<dbReference type="PRINTS" id="PR01438">
    <property type="entry name" value="UNVRSLSTRESS"/>
</dbReference>
<dbReference type="Proteomes" id="UP001225598">
    <property type="component" value="Chromosome"/>
</dbReference>
<evidence type="ECO:0000313" key="3">
    <source>
        <dbReference type="EMBL" id="WIM67488.1"/>
    </source>
</evidence>
<accession>A0ABY8VGU8</accession>
<organism evidence="3 4">
    <name type="scientific">Corynebacterium breve</name>
    <dbReference type="NCBI Taxonomy" id="3049799"/>
    <lineage>
        <taxon>Bacteria</taxon>
        <taxon>Bacillati</taxon>
        <taxon>Actinomycetota</taxon>
        <taxon>Actinomycetes</taxon>
        <taxon>Mycobacteriales</taxon>
        <taxon>Corynebacteriaceae</taxon>
        <taxon>Corynebacterium</taxon>
    </lineage>
</organism>
<evidence type="ECO:0000313" key="4">
    <source>
        <dbReference type="Proteomes" id="UP001225598"/>
    </source>
</evidence>
<name>A0ABY8VGU8_9CORY</name>
<dbReference type="PANTHER" id="PTHR46268:SF15">
    <property type="entry name" value="UNIVERSAL STRESS PROTEIN HP_0031"/>
    <property type="match status" value="1"/>
</dbReference>
<feature type="domain" description="UspA" evidence="2">
    <location>
        <begin position="1"/>
        <end position="148"/>
    </location>
</feature>
<dbReference type="RefSeq" id="WP_284824625.1">
    <property type="nucleotide sequence ID" value="NZ_CP126969.1"/>
</dbReference>
<reference evidence="3 4" key="1">
    <citation type="submission" date="2023-05" db="EMBL/GenBank/DDBJ databases">
        <title>Corynebacterium suedekumii sp. nov. and Corynebacterium breve sp. nov. isolated from raw cow's milk.</title>
        <authorList>
            <person name="Baer M.K."/>
            <person name="Mehl L."/>
            <person name="Hellmuth R."/>
            <person name="Marke G."/>
            <person name="Lipski A."/>
        </authorList>
    </citation>
    <scope>NUCLEOTIDE SEQUENCE [LARGE SCALE GENOMIC DNA]</scope>
    <source>
        <strain evidence="3 4">R4</strain>
    </source>
</reference>